<evidence type="ECO:0000256" key="6">
    <source>
        <dbReference type="ARBA" id="ARBA00023237"/>
    </source>
</evidence>
<keyword evidence="6" id="KW-0998">Cell outer membrane</keyword>
<keyword evidence="3" id="KW-0812">Transmembrane</keyword>
<evidence type="ECO:0000313" key="9">
    <source>
        <dbReference type="EMBL" id="SVA24945.1"/>
    </source>
</evidence>
<feature type="domain" description="TonB-dependent receptor-like beta-barrel" evidence="7">
    <location>
        <begin position="399"/>
        <end position="777"/>
    </location>
</feature>
<dbReference type="SUPFAM" id="SSF56935">
    <property type="entry name" value="Porins"/>
    <property type="match status" value="1"/>
</dbReference>
<evidence type="ECO:0000256" key="1">
    <source>
        <dbReference type="ARBA" id="ARBA00004571"/>
    </source>
</evidence>
<dbReference type="InterPro" id="IPR037066">
    <property type="entry name" value="Plug_dom_sf"/>
</dbReference>
<dbReference type="PROSITE" id="PS52016">
    <property type="entry name" value="TONB_DEPENDENT_REC_3"/>
    <property type="match status" value="1"/>
</dbReference>
<keyword evidence="4" id="KW-0798">TonB box</keyword>
<dbReference type="InterPro" id="IPR036942">
    <property type="entry name" value="Beta-barrel_TonB_sf"/>
</dbReference>
<keyword evidence="5" id="KW-0472">Membrane</keyword>
<dbReference type="InterPro" id="IPR039426">
    <property type="entry name" value="TonB-dep_rcpt-like"/>
</dbReference>
<sequence length="1044" mass="114161">MYSYSQKTLMGFILFFNFVFSQTGNIAGTVIEESTGRSLPGANVIVKDIKMGAASDADGNFLILKVPAGSYEVEAQYLGYKSQRVNVEVSADGEAFASFELKIDPLRTEEVVVTGIASKTSKAVAQVAVQRLNAVELRDKVNYTTIDNMLMGKIAGVSVQKGEGNFGASFRMNVRSGAGLAGTGQPVYYVDGVKVENTNWRGGGSGSGHYGGGGTGTTSLLHLDPNDIESIEVIKGPAGASSYGTSGSNGVVLITTKRGKLQQEGSTGRNWGMTYRATTGYHDQPKEYELNGKEIRFPDMLNNFFTRGPLEKHAVSVTGGTKKSSVYFSMDQADEQGITPRNNIDQNNVRTNIDFFPSDKFNLRVGAQFNRAQVQTYGRERYAGMFAIYSEMKDWYGAWGLLDSTYFDDESDINYVNTYIGSIAAEWTPYAGSSSWLSNVSARLTIGLDDKDNRNVFSQPPRSGEIYGWGHEGSRTISQRHSTTSTYTGDVRYVYDLSNISAISTVGFQAFDQKTDIISAESSLFDNPALMEIEAGNNYSTLMEINNNFRSAGLFTEHSFSLNDTYFSSFMVRQDYASVLGSGTSSIIYPRASFAIRVDRLGILPETVSFLKLRAAYGETGILPGRIDAIPTLWGTNTSPYGVGGVLSHVGNPDIKPERIKEFEAGIEAEAGPFAIEFTTYKQWAFDGLVRKSLVGSSGQTIGNRMFNLGEVEGTGYETQLMANFAGKQAGGWSLNLTTTFSYQENTVTSLGGGEPVAGGPGGGKQYYWEGMPKLAFYNPQNVGALFSDGTNIQENGDHPLYGEVMPECHYYGDVSSETVMNADGTMKHPDGGRIFRGTGTPDYIGSASWNLQWKGFSFYGMFQFKTGMVFYNESRWNQQGEGMWAGSDWINEEYGTSTPGTGTQDYDHDVLVSQIGWGDTGTGTDPLTPCSQEYIDAADKYAQYNIAHDANFIEPGDFVRLQELSLSYNMDKFIQKSALKDVFKGLNVGVRGSNLWLKTDDAYHGFDPEINSMGFGDYDPQNAMQAGTIPPPKTWSMFVSFAI</sequence>
<dbReference type="Gene3D" id="2.60.40.1120">
    <property type="entry name" value="Carboxypeptidase-like, regulatory domain"/>
    <property type="match status" value="1"/>
</dbReference>
<accession>A0A381U9N5</accession>
<dbReference type="InterPro" id="IPR000531">
    <property type="entry name" value="Beta-barrel_TonB"/>
</dbReference>
<keyword evidence="2" id="KW-0813">Transport</keyword>
<dbReference type="Pfam" id="PF13715">
    <property type="entry name" value="CarbopepD_reg_2"/>
    <property type="match status" value="1"/>
</dbReference>
<dbReference type="EMBL" id="UINC01006013">
    <property type="protein sequence ID" value="SVA24945.1"/>
    <property type="molecule type" value="Genomic_DNA"/>
</dbReference>
<name>A0A381U9N5_9ZZZZ</name>
<comment type="subcellular location">
    <subcellularLocation>
        <location evidence="1">Cell outer membrane</location>
        <topology evidence="1">Multi-pass membrane protein</topology>
    </subcellularLocation>
</comment>
<dbReference type="InterPro" id="IPR008969">
    <property type="entry name" value="CarboxyPept-like_regulatory"/>
</dbReference>
<dbReference type="Gene3D" id="2.40.170.20">
    <property type="entry name" value="TonB-dependent receptor, beta-barrel domain"/>
    <property type="match status" value="1"/>
</dbReference>
<dbReference type="Gene3D" id="2.170.130.10">
    <property type="entry name" value="TonB-dependent receptor, plug domain"/>
    <property type="match status" value="1"/>
</dbReference>
<gene>
    <name evidence="9" type="ORF">METZ01_LOCUS77799</name>
</gene>
<protein>
    <recommendedName>
        <fullName evidence="10">TonB-dependent receptor plug domain-containing protein</fullName>
    </recommendedName>
</protein>
<dbReference type="AlphaFoldDB" id="A0A381U9N5"/>
<dbReference type="InterPro" id="IPR012910">
    <property type="entry name" value="Plug_dom"/>
</dbReference>
<evidence type="ECO:0008006" key="10">
    <source>
        <dbReference type="Google" id="ProtNLM"/>
    </source>
</evidence>
<evidence type="ECO:0000256" key="4">
    <source>
        <dbReference type="ARBA" id="ARBA00023077"/>
    </source>
</evidence>
<reference evidence="9" key="1">
    <citation type="submission" date="2018-05" db="EMBL/GenBank/DDBJ databases">
        <authorList>
            <person name="Lanie J.A."/>
            <person name="Ng W.-L."/>
            <person name="Kazmierczak K.M."/>
            <person name="Andrzejewski T.M."/>
            <person name="Davidsen T.M."/>
            <person name="Wayne K.J."/>
            <person name="Tettelin H."/>
            <person name="Glass J.I."/>
            <person name="Rusch D."/>
            <person name="Podicherti R."/>
            <person name="Tsui H.-C.T."/>
            <person name="Winkler M.E."/>
        </authorList>
    </citation>
    <scope>NUCLEOTIDE SEQUENCE</scope>
</reference>
<proteinExistence type="predicted"/>
<evidence type="ECO:0000256" key="2">
    <source>
        <dbReference type="ARBA" id="ARBA00022448"/>
    </source>
</evidence>
<evidence type="ECO:0000259" key="8">
    <source>
        <dbReference type="Pfam" id="PF07715"/>
    </source>
</evidence>
<feature type="domain" description="TonB-dependent receptor plug" evidence="8">
    <location>
        <begin position="126"/>
        <end position="251"/>
    </location>
</feature>
<dbReference type="SUPFAM" id="SSF49464">
    <property type="entry name" value="Carboxypeptidase regulatory domain-like"/>
    <property type="match status" value="1"/>
</dbReference>
<dbReference type="GO" id="GO:0009279">
    <property type="term" value="C:cell outer membrane"/>
    <property type="evidence" value="ECO:0007669"/>
    <property type="project" value="UniProtKB-SubCell"/>
</dbReference>
<evidence type="ECO:0000259" key="7">
    <source>
        <dbReference type="Pfam" id="PF00593"/>
    </source>
</evidence>
<dbReference type="Pfam" id="PF07715">
    <property type="entry name" value="Plug"/>
    <property type="match status" value="1"/>
</dbReference>
<organism evidence="9">
    <name type="scientific">marine metagenome</name>
    <dbReference type="NCBI Taxonomy" id="408172"/>
    <lineage>
        <taxon>unclassified sequences</taxon>
        <taxon>metagenomes</taxon>
        <taxon>ecological metagenomes</taxon>
    </lineage>
</organism>
<evidence type="ECO:0000256" key="5">
    <source>
        <dbReference type="ARBA" id="ARBA00023136"/>
    </source>
</evidence>
<evidence type="ECO:0000256" key="3">
    <source>
        <dbReference type="ARBA" id="ARBA00022692"/>
    </source>
</evidence>
<dbReference type="Pfam" id="PF00593">
    <property type="entry name" value="TonB_dep_Rec_b-barrel"/>
    <property type="match status" value="1"/>
</dbReference>